<evidence type="ECO:0000313" key="2">
    <source>
        <dbReference type="EMBL" id="CEG44275.1"/>
    </source>
</evidence>
<protein>
    <submittedName>
        <fullName evidence="2">Uncharacterized protein</fullName>
    </submittedName>
</protein>
<dbReference type="Proteomes" id="UP000054928">
    <property type="component" value="Unassembled WGS sequence"/>
</dbReference>
<dbReference type="RefSeq" id="XP_024580644.1">
    <property type="nucleotide sequence ID" value="XM_024730360.1"/>
</dbReference>
<feature type="compositionally biased region" description="Basic and acidic residues" evidence="1">
    <location>
        <begin position="45"/>
        <end position="58"/>
    </location>
</feature>
<accession>A0A0N7L6H3</accession>
<dbReference type="EMBL" id="CCYD01001137">
    <property type="protein sequence ID" value="CEG44275.1"/>
    <property type="molecule type" value="Genomic_DNA"/>
</dbReference>
<name>A0A0N7L6H3_PLAHL</name>
<feature type="region of interest" description="Disordered" evidence="1">
    <location>
        <begin position="1"/>
        <end position="58"/>
    </location>
</feature>
<reference evidence="3" key="1">
    <citation type="submission" date="2014-09" db="EMBL/GenBank/DDBJ databases">
        <authorList>
            <person name="Sharma Rahul"/>
            <person name="Thines Marco"/>
        </authorList>
    </citation>
    <scope>NUCLEOTIDE SEQUENCE [LARGE SCALE GENOMIC DNA]</scope>
</reference>
<evidence type="ECO:0000256" key="1">
    <source>
        <dbReference type="SAM" id="MobiDB-lite"/>
    </source>
</evidence>
<dbReference type="GeneID" id="36395617"/>
<keyword evidence="3" id="KW-1185">Reference proteome</keyword>
<evidence type="ECO:0000313" key="3">
    <source>
        <dbReference type="Proteomes" id="UP000054928"/>
    </source>
</evidence>
<sequence>MIEEEHSEDFVMSDLHTEPPSTGLEISAIHRTRRPMTSNSMVYHPEVKEGTLDRSKIDKREKIGDYQVDAIDDTHNDDHF</sequence>
<dbReference type="AlphaFoldDB" id="A0A0N7L6H3"/>
<proteinExistence type="predicted"/>
<organism evidence="2 3">
    <name type="scientific">Plasmopara halstedii</name>
    <name type="common">Downy mildew of sunflower</name>
    <dbReference type="NCBI Taxonomy" id="4781"/>
    <lineage>
        <taxon>Eukaryota</taxon>
        <taxon>Sar</taxon>
        <taxon>Stramenopiles</taxon>
        <taxon>Oomycota</taxon>
        <taxon>Peronosporomycetes</taxon>
        <taxon>Peronosporales</taxon>
        <taxon>Peronosporaceae</taxon>
        <taxon>Plasmopara</taxon>
    </lineage>
</organism>